<feature type="compositionally biased region" description="Acidic residues" evidence="1">
    <location>
        <begin position="190"/>
        <end position="200"/>
    </location>
</feature>
<reference evidence="3 4" key="1">
    <citation type="journal article" date="2018" name="Front. Microbiol.">
        <title>Prospects for Fungal Bioremediation of Acidic Radioactive Waste Sites: Characterization and Genome Sequence of Rhodotorula taiwanensis MD1149.</title>
        <authorList>
            <person name="Tkavc R."/>
            <person name="Matrosova V.Y."/>
            <person name="Grichenko O.E."/>
            <person name="Gostincar C."/>
            <person name="Volpe R.P."/>
            <person name="Klimenkova P."/>
            <person name="Gaidamakova E.K."/>
            <person name="Zhou C.E."/>
            <person name="Stewart B.J."/>
            <person name="Lyman M.G."/>
            <person name="Malfatti S.A."/>
            <person name="Rubinfeld B."/>
            <person name="Courtot M."/>
            <person name="Singh J."/>
            <person name="Dalgard C.L."/>
            <person name="Hamilton T."/>
            <person name="Frey K.G."/>
            <person name="Gunde-Cimerman N."/>
            <person name="Dugan L."/>
            <person name="Daly M.J."/>
        </authorList>
    </citation>
    <scope>NUCLEOTIDE SEQUENCE [LARGE SCALE GENOMIC DNA]</scope>
    <source>
        <strain evidence="3 4">MD1149</strain>
    </source>
</reference>
<feature type="chain" id="PRO_5015615470" evidence="2">
    <location>
        <begin position="20"/>
        <end position="258"/>
    </location>
</feature>
<evidence type="ECO:0000313" key="3">
    <source>
        <dbReference type="EMBL" id="POY76113.1"/>
    </source>
</evidence>
<comment type="caution">
    <text evidence="3">The sequence shown here is derived from an EMBL/GenBank/DDBJ whole genome shotgun (WGS) entry which is preliminary data.</text>
</comment>
<dbReference type="Proteomes" id="UP000237144">
    <property type="component" value="Unassembled WGS sequence"/>
</dbReference>
<proteinExistence type="predicted"/>
<dbReference type="EMBL" id="PJQD01000008">
    <property type="protein sequence ID" value="POY76113.1"/>
    <property type="molecule type" value="Genomic_DNA"/>
</dbReference>
<keyword evidence="4" id="KW-1185">Reference proteome</keyword>
<organism evidence="3 4">
    <name type="scientific">Rhodotorula taiwanensis</name>
    <dbReference type="NCBI Taxonomy" id="741276"/>
    <lineage>
        <taxon>Eukaryota</taxon>
        <taxon>Fungi</taxon>
        <taxon>Dikarya</taxon>
        <taxon>Basidiomycota</taxon>
        <taxon>Pucciniomycotina</taxon>
        <taxon>Microbotryomycetes</taxon>
        <taxon>Sporidiobolales</taxon>
        <taxon>Sporidiobolaceae</taxon>
        <taxon>Rhodotorula</taxon>
    </lineage>
</organism>
<evidence type="ECO:0000313" key="4">
    <source>
        <dbReference type="Proteomes" id="UP000237144"/>
    </source>
</evidence>
<dbReference type="AlphaFoldDB" id="A0A2S5BH89"/>
<sequence length="258" mass="28907">MLVSLAILVGTTLISAVQAIAARSAQTPLVPLFERADQRHFSLYDTGTSSGIGPVDLALPGSKIVRKELCYRNIYGRHERFEQLFEHQTPMQDAQGINFLLRDGFVHLVNGTETYVLEHCYPQDEPEALEDVNVCPVREGTSTSKWNRGISLHVDSGKRDWHVVFDQARFLDGFILPAERIPSDISSVGDELEGEEETDSDTASTIFEDEEEQDLDHEPFNPFADADFDFFAAFEQGYPGHDGCDEHGCWERKIVTGP</sequence>
<protein>
    <submittedName>
        <fullName evidence="3">Uncharacterized protein</fullName>
    </submittedName>
</protein>
<dbReference type="OrthoDB" id="10387004at2759"/>
<accession>A0A2S5BH89</accession>
<evidence type="ECO:0000256" key="2">
    <source>
        <dbReference type="SAM" id="SignalP"/>
    </source>
</evidence>
<keyword evidence="2" id="KW-0732">Signal</keyword>
<name>A0A2S5BH89_9BASI</name>
<gene>
    <name evidence="3" type="ORF">BMF94_0836</name>
</gene>
<evidence type="ECO:0000256" key="1">
    <source>
        <dbReference type="SAM" id="MobiDB-lite"/>
    </source>
</evidence>
<feature type="signal peptide" evidence="2">
    <location>
        <begin position="1"/>
        <end position="19"/>
    </location>
</feature>
<feature type="region of interest" description="Disordered" evidence="1">
    <location>
        <begin position="185"/>
        <end position="204"/>
    </location>
</feature>